<organism evidence="2 3">
    <name type="scientific">Hyphomonas johnsonii MHS-2</name>
    <dbReference type="NCBI Taxonomy" id="1280950"/>
    <lineage>
        <taxon>Bacteria</taxon>
        <taxon>Pseudomonadati</taxon>
        <taxon>Pseudomonadota</taxon>
        <taxon>Alphaproteobacteria</taxon>
        <taxon>Hyphomonadales</taxon>
        <taxon>Hyphomonadaceae</taxon>
        <taxon>Hyphomonas</taxon>
    </lineage>
</organism>
<dbReference type="PROSITE" id="PS51257">
    <property type="entry name" value="PROKAR_LIPOPROTEIN"/>
    <property type="match status" value="1"/>
</dbReference>
<dbReference type="RefSeq" id="WP_035613387.1">
    <property type="nucleotide sequence ID" value="NZ_ARYK01000001.1"/>
</dbReference>
<evidence type="ECO:0008006" key="4">
    <source>
        <dbReference type="Google" id="ProtNLM"/>
    </source>
</evidence>
<sequence>MKRLRSLCLAAVAGTAMLAACDKATPAEPVAVLPDAPAPTTFTRAFGLTENAAGDVRVFAQEDGDLTHLYEMRRSGEKWSTPRQLDFPARAYLTTPSFSFADSYLYYGSDAELPERPGRKDINLWRVPLVDGTWGVPEVLPLETINTAANESSPAVSADGTLYFATNHSRAGGGGYDIMRATPDGNGDWVVRQMPEGTNDPRVDAHLAVTPDGSRLFFYSHRRPTLGSVDIWTMEADGVGGWKTPVNLGAPVNTAGVDFGAGLSGDGKTLFFSRDGRLMEIPLGVALAGAGPVAKDSSN</sequence>
<evidence type="ECO:0000313" key="2">
    <source>
        <dbReference type="EMBL" id="KCZ94313.1"/>
    </source>
</evidence>
<gene>
    <name evidence="2" type="ORF">HJO_03025</name>
</gene>
<evidence type="ECO:0000313" key="3">
    <source>
        <dbReference type="Proteomes" id="UP000025171"/>
    </source>
</evidence>
<dbReference type="PATRIC" id="fig|1280950.3.peg.615"/>
<comment type="caution">
    <text evidence="2">The sequence shown here is derived from an EMBL/GenBank/DDBJ whole genome shotgun (WGS) entry which is preliminary data.</text>
</comment>
<keyword evidence="3" id="KW-1185">Reference proteome</keyword>
<dbReference type="InterPro" id="IPR011659">
    <property type="entry name" value="WD40"/>
</dbReference>
<dbReference type="InterPro" id="IPR011042">
    <property type="entry name" value="6-blade_b-propeller_TolB-like"/>
</dbReference>
<dbReference type="SUPFAM" id="SSF82171">
    <property type="entry name" value="DPP6 N-terminal domain-like"/>
    <property type="match status" value="1"/>
</dbReference>
<name>A0A059FV25_9PROT</name>
<feature type="signal peptide" evidence="1">
    <location>
        <begin position="1"/>
        <end position="19"/>
    </location>
</feature>
<dbReference type="Proteomes" id="UP000025171">
    <property type="component" value="Unassembled WGS sequence"/>
</dbReference>
<dbReference type="OrthoDB" id="9809364at2"/>
<accession>A0A059FV25</accession>
<dbReference type="Pfam" id="PF07676">
    <property type="entry name" value="PD40"/>
    <property type="match status" value="3"/>
</dbReference>
<dbReference type="AlphaFoldDB" id="A0A059FV25"/>
<dbReference type="eggNOG" id="COG0823">
    <property type="taxonomic scope" value="Bacteria"/>
</dbReference>
<evidence type="ECO:0000256" key="1">
    <source>
        <dbReference type="SAM" id="SignalP"/>
    </source>
</evidence>
<dbReference type="Gene3D" id="2.120.10.30">
    <property type="entry name" value="TolB, C-terminal domain"/>
    <property type="match status" value="1"/>
</dbReference>
<feature type="chain" id="PRO_5001577728" description="Lipoprotein" evidence="1">
    <location>
        <begin position="20"/>
        <end position="299"/>
    </location>
</feature>
<dbReference type="EMBL" id="ARYK01000001">
    <property type="protein sequence ID" value="KCZ94313.1"/>
    <property type="molecule type" value="Genomic_DNA"/>
</dbReference>
<protein>
    <recommendedName>
        <fullName evidence="4">Lipoprotein</fullName>
    </recommendedName>
</protein>
<keyword evidence="1" id="KW-0732">Signal</keyword>
<dbReference type="STRING" id="1280950.HJO_03025"/>
<proteinExistence type="predicted"/>
<reference evidence="2 3" key="1">
    <citation type="journal article" date="2014" name="Antonie Van Leeuwenhoek">
        <title>Hyphomonas beringensis sp. nov. and Hyphomonas chukchiensis sp. nov., isolated from surface seawater of the Bering Sea and Chukchi Sea.</title>
        <authorList>
            <person name="Li C."/>
            <person name="Lai Q."/>
            <person name="Li G."/>
            <person name="Dong C."/>
            <person name="Wang J."/>
            <person name="Liao Y."/>
            <person name="Shao Z."/>
        </authorList>
    </citation>
    <scope>NUCLEOTIDE SEQUENCE [LARGE SCALE GENOMIC DNA]</scope>
    <source>
        <strain evidence="2 3">MHS-2</strain>
    </source>
</reference>